<dbReference type="Pfam" id="PF07308">
    <property type="entry name" value="DUF1456"/>
    <property type="match status" value="2"/>
</dbReference>
<proteinExistence type="predicted"/>
<dbReference type="PANTHER" id="PTHR37805:SF1">
    <property type="entry name" value="CYTOPLASMIC PROTEIN"/>
    <property type="match status" value="1"/>
</dbReference>
<dbReference type="RefSeq" id="WP_262309112.1">
    <property type="nucleotide sequence ID" value="NZ_CP106679.1"/>
</dbReference>
<dbReference type="InterPro" id="IPR009921">
    <property type="entry name" value="YehS-like"/>
</dbReference>
<keyword evidence="2" id="KW-1185">Reference proteome</keyword>
<dbReference type="Proteomes" id="UP001065174">
    <property type="component" value="Chromosome"/>
</dbReference>
<sequence length="166" mass="19594">MNNNDIFRRIRFTFELSDKKVKEIFAMAGLSVTEVQVKNWLRKDEEPEHQNLKNDQLSSFLDGFIIDKRGKKEDAKPAPVVELNNNVIFRKLRIALNLDEQSILDLFDLVHMKISKHELSSFFRNPKQPQYRACQDQYLRNFLHGLQVKHRPDKVVVKTRLTKKSS</sequence>
<evidence type="ECO:0000313" key="2">
    <source>
        <dbReference type="Proteomes" id="UP001065174"/>
    </source>
</evidence>
<reference evidence="1" key="1">
    <citation type="submission" date="2022-09" db="EMBL/GenBank/DDBJ databases">
        <title>Comparative genomics and taxonomic characterization of three novel marine species of genus Reichenbachiella exhibiting antioxidant and polysaccharide degradation activities.</title>
        <authorList>
            <person name="Muhammad N."/>
            <person name="Lee Y.-J."/>
            <person name="Ko J."/>
            <person name="Kim S.-G."/>
        </authorList>
    </citation>
    <scope>NUCLEOTIDE SEQUENCE</scope>
    <source>
        <strain evidence="1">BKB1-1</strain>
    </source>
</reference>
<protein>
    <submittedName>
        <fullName evidence="1">DUF1456 family protein</fullName>
    </submittedName>
</protein>
<organism evidence="1 2">
    <name type="scientific">Reichenbachiella agarivorans</name>
    <dbReference type="NCBI Taxonomy" id="2979464"/>
    <lineage>
        <taxon>Bacteria</taxon>
        <taxon>Pseudomonadati</taxon>
        <taxon>Bacteroidota</taxon>
        <taxon>Cytophagia</taxon>
        <taxon>Cytophagales</taxon>
        <taxon>Reichenbachiellaceae</taxon>
        <taxon>Reichenbachiella</taxon>
    </lineage>
</organism>
<accession>A0ABY6CQF6</accession>
<dbReference type="EMBL" id="CP106679">
    <property type="protein sequence ID" value="UXP31673.1"/>
    <property type="molecule type" value="Genomic_DNA"/>
</dbReference>
<evidence type="ECO:0000313" key="1">
    <source>
        <dbReference type="EMBL" id="UXP31673.1"/>
    </source>
</evidence>
<dbReference type="PANTHER" id="PTHR37805">
    <property type="entry name" value="CYTOPLASMIC PROTEIN-RELATED"/>
    <property type="match status" value="1"/>
</dbReference>
<name>A0ABY6CQF6_9BACT</name>
<gene>
    <name evidence="1" type="ORF">N6H18_15090</name>
</gene>